<protein>
    <submittedName>
        <fullName evidence="1">Uncharacterized protein</fullName>
    </submittedName>
</protein>
<evidence type="ECO:0000313" key="1">
    <source>
        <dbReference type="EMBL" id="CAF3779150.1"/>
    </source>
</evidence>
<name>A0A819AKV9_9BILA</name>
<sequence>MAIEDDLFREISLKLKSLSLSNIDAGTINSLIFNKTLKLYKKLERLNLFEKISEKHEGSNDIECLCSNFLSSKMKSLKYLRLNFEPYWCGCESGWNARPHYIDLLVKNTSLSNLETLIIGNINDETTTKILFKTLHEKLLPYLTKLKNLMINAIHFDENKYSRQNQNIYSTIKFKIY</sequence>
<evidence type="ECO:0000313" key="2">
    <source>
        <dbReference type="Proteomes" id="UP000663868"/>
    </source>
</evidence>
<dbReference type="EMBL" id="CAJOBB010000933">
    <property type="protein sequence ID" value="CAF3779150.1"/>
    <property type="molecule type" value="Genomic_DNA"/>
</dbReference>
<gene>
    <name evidence="1" type="ORF">KXQ929_LOCUS15823</name>
</gene>
<accession>A0A819AKV9</accession>
<comment type="caution">
    <text evidence="1">The sequence shown here is derived from an EMBL/GenBank/DDBJ whole genome shotgun (WGS) entry which is preliminary data.</text>
</comment>
<organism evidence="1 2">
    <name type="scientific">Adineta steineri</name>
    <dbReference type="NCBI Taxonomy" id="433720"/>
    <lineage>
        <taxon>Eukaryota</taxon>
        <taxon>Metazoa</taxon>
        <taxon>Spiralia</taxon>
        <taxon>Gnathifera</taxon>
        <taxon>Rotifera</taxon>
        <taxon>Eurotatoria</taxon>
        <taxon>Bdelloidea</taxon>
        <taxon>Adinetida</taxon>
        <taxon>Adinetidae</taxon>
        <taxon>Adineta</taxon>
    </lineage>
</organism>
<dbReference type="AlphaFoldDB" id="A0A819AKV9"/>
<dbReference type="Proteomes" id="UP000663868">
    <property type="component" value="Unassembled WGS sequence"/>
</dbReference>
<reference evidence="1" key="1">
    <citation type="submission" date="2021-02" db="EMBL/GenBank/DDBJ databases">
        <authorList>
            <person name="Nowell W R."/>
        </authorList>
    </citation>
    <scope>NUCLEOTIDE SEQUENCE</scope>
</reference>
<proteinExistence type="predicted"/>